<organism evidence="3 4">
    <name type="scientific">Geothrix oryzae</name>
    <dbReference type="NCBI Taxonomy" id="2927975"/>
    <lineage>
        <taxon>Bacteria</taxon>
        <taxon>Pseudomonadati</taxon>
        <taxon>Acidobacteriota</taxon>
        <taxon>Holophagae</taxon>
        <taxon>Holophagales</taxon>
        <taxon>Holophagaceae</taxon>
        <taxon>Geothrix</taxon>
    </lineage>
</organism>
<evidence type="ECO:0000313" key="4">
    <source>
        <dbReference type="Proteomes" id="UP001242010"/>
    </source>
</evidence>
<keyword evidence="4" id="KW-1185">Reference proteome</keyword>
<gene>
    <name evidence="3" type="ORF">GETHOR_12980</name>
</gene>
<keyword evidence="1" id="KW-0812">Transmembrane</keyword>
<evidence type="ECO:0000256" key="2">
    <source>
        <dbReference type="SAM" id="SignalP"/>
    </source>
</evidence>
<evidence type="ECO:0000313" key="3">
    <source>
        <dbReference type="EMBL" id="BDU69197.1"/>
    </source>
</evidence>
<accession>A0ABN6UWN5</accession>
<sequence length="241" mass="26427">MRILRLLSFLAFLAPSLLMATDIQSYVVRLHADEQGSGQATATVVVTSATPGTLSLPLGFPSPENPRLVEAPAGVGLECGPRNGMTTLRFHLPEGMPATATLRIAFEVKRAIQEVQLGPGERSTLPANSRLFRHAFVNTQETAIGSYRFEFLFPEDMMAQAIREQLPKPKKSEIGPRVLLTRLDGHQAAILQFTGLRQGDDTSMVVEVVPRRRSSGWLVAGVVLAGLYLVYFKDLVSRKRS</sequence>
<dbReference type="EMBL" id="AP027079">
    <property type="protein sequence ID" value="BDU69197.1"/>
    <property type="molecule type" value="Genomic_DNA"/>
</dbReference>
<name>A0ABN6UWN5_9BACT</name>
<reference evidence="4" key="1">
    <citation type="journal article" date="2023" name="Int. J. Syst. Evol. Microbiol.">
        <title>Mesoterricola silvestris gen. nov., sp. nov., Mesoterricola sediminis sp. nov., Geothrix oryzae sp. nov., Geothrix edaphica sp. nov., Geothrix rubra sp. nov., and Geothrix limicola sp. nov., six novel members of Acidobacteriota isolated from soils.</title>
        <authorList>
            <person name="Itoh H."/>
            <person name="Sugisawa Y."/>
            <person name="Mise K."/>
            <person name="Xu Z."/>
            <person name="Kuniyasu M."/>
            <person name="Ushijima N."/>
            <person name="Kawano K."/>
            <person name="Kobayashi E."/>
            <person name="Shiratori Y."/>
            <person name="Masuda Y."/>
            <person name="Senoo K."/>
        </authorList>
    </citation>
    <scope>NUCLEOTIDE SEQUENCE [LARGE SCALE GENOMIC DNA]</scope>
    <source>
        <strain evidence="4">Red222</strain>
    </source>
</reference>
<keyword evidence="1" id="KW-1133">Transmembrane helix</keyword>
<proteinExistence type="predicted"/>
<feature type="signal peptide" evidence="2">
    <location>
        <begin position="1"/>
        <end position="20"/>
    </location>
</feature>
<dbReference type="Proteomes" id="UP001242010">
    <property type="component" value="Chromosome"/>
</dbReference>
<evidence type="ECO:0000256" key="1">
    <source>
        <dbReference type="SAM" id="Phobius"/>
    </source>
</evidence>
<keyword evidence="2" id="KW-0732">Signal</keyword>
<keyword evidence="1" id="KW-0472">Membrane</keyword>
<feature type="chain" id="PRO_5046456611" evidence="2">
    <location>
        <begin position="21"/>
        <end position="241"/>
    </location>
</feature>
<dbReference type="RefSeq" id="WP_286355826.1">
    <property type="nucleotide sequence ID" value="NZ_AP027079.1"/>
</dbReference>
<feature type="transmembrane region" description="Helical" evidence="1">
    <location>
        <begin position="214"/>
        <end position="232"/>
    </location>
</feature>
<protein>
    <submittedName>
        <fullName evidence="3">Uncharacterized protein</fullName>
    </submittedName>
</protein>